<evidence type="ECO:0000256" key="3">
    <source>
        <dbReference type="ARBA" id="ARBA00022692"/>
    </source>
</evidence>
<keyword evidence="8" id="KW-0325">Glycoprotein</keyword>
<dbReference type="GO" id="GO:0007179">
    <property type="term" value="P:transforming growth factor beta receptor signaling pathway"/>
    <property type="evidence" value="ECO:0007669"/>
    <property type="project" value="TreeGrafter"/>
</dbReference>
<keyword evidence="7" id="KW-1015">Disulfide bond</keyword>
<dbReference type="InterPro" id="IPR055355">
    <property type="entry name" value="ZP-C"/>
</dbReference>
<evidence type="ECO:0000256" key="8">
    <source>
        <dbReference type="ARBA" id="ARBA00023180"/>
    </source>
</evidence>
<keyword evidence="5" id="KW-1133">Transmembrane helix</keyword>
<feature type="region of interest" description="Disordered" evidence="9">
    <location>
        <begin position="906"/>
        <end position="928"/>
    </location>
</feature>
<keyword evidence="12" id="KW-1185">Reference proteome</keyword>
<evidence type="ECO:0000256" key="4">
    <source>
        <dbReference type="ARBA" id="ARBA00022729"/>
    </source>
</evidence>
<dbReference type="GO" id="GO:0017015">
    <property type="term" value="P:regulation of transforming growth factor beta receptor signaling pathway"/>
    <property type="evidence" value="ECO:0007669"/>
    <property type="project" value="TreeGrafter"/>
</dbReference>
<dbReference type="PANTHER" id="PTHR14002">
    <property type="entry name" value="ENDOGLIN/TGF-BETA RECEPTOR TYPE III"/>
    <property type="match status" value="1"/>
</dbReference>
<sequence length="928" mass="101435">MFDGCFSPSPVADRTWLSSTKVGLRSEFLCVRSSRIRNIRQMCFRRSVSSRSFCLALLWFVGVCESEGERRGGGVPILKYREGYTSLAACSCMPTAERSATLSCDADKLTQRSPFHTRLLLIVFEIGLVCRLRLLQYAPRSRLSLKPAQDKFTMVWKTGLTLLCLLLFGAGTSAECVAGAQCPVRSLILVLSSQRPVHWILESQNLPPGLPIVAQVALPSTVQARGVELQVEQVEELPWKPRVLLRWSLDRHASISSLTHAPLANRIYIRLGEDPTMPSACQLQPLFLSHNYLTSDLQPQEVRGCRPPGRVDALEVHVIRLRSAGSGICGSLQVEVPISVLPPVAGAGWYRVVLILSSAVPVNWALTATGIQGQITVYSTNSVSPLYPPEPDLTLTSILSPDLRTTHDLLGWANRNGFPKVTSYTDADLANRFVIRLAARGGTDSVGPRSLAALPWGPPVGLQERGLRDLLRSGGGMAGGGQEPIAVQCQDGQLSVTSLLPPVTAVTLRDRDCEAHSNGSHFLLVFPVIACGTEGAMEAEPRGVRYKNTVLLWRSRTPVSVQNETEGRRADRQTPLVIHFSCFVAVPIPPDAEQDPPSPPAAMAAWAQQGAREPGYRGQPGGLVFTLQLFVTEGFEKRESGPCIIVADNRVYVEVSVKGAVRGGVEVQSCMVSPLSDPQASPGWPVIRDGCIVEPTFTLSLEGRGGESEGGRLSQRERGRNRAEDELESEGIEEEEKTQRKGDGERRLRFSFVLRPVYNNSIQFLHCRLRQCEGPTPVAPANQSQGSCQGRPRLPLLIDQPLGQQCQYRSLLRPVLVTQPLGLSRRVAPPAGQRALKPSVTPRSRPSSADHRVTLPHRRGSLLENVDQTTASWTPPPLLEQSNSSICTLASWALIGRNSLGKGKWTRAEVNSEPDTPQSVSVKPWKRL</sequence>
<evidence type="ECO:0000256" key="7">
    <source>
        <dbReference type="ARBA" id="ARBA00023157"/>
    </source>
</evidence>
<evidence type="ECO:0000256" key="6">
    <source>
        <dbReference type="ARBA" id="ARBA00023136"/>
    </source>
</evidence>
<dbReference type="SMART" id="SM00241">
    <property type="entry name" value="ZP"/>
    <property type="match status" value="1"/>
</dbReference>
<gene>
    <name evidence="11" type="ORF">JZ751_013300</name>
</gene>
<comment type="subcellular location">
    <subcellularLocation>
        <location evidence="1">Cell membrane</location>
        <topology evidence="1">Single-pass type I membrane protein</topology>
    </subcellularLocation>
</comment>
<dbReference type="Pfam" id="PF26060">
    <property type="entry name" value="TGFBR3_N"/>
    <property type="match status" value="2"/>
</dbReference>
<feature type="region of interest" description="Disordered" evidence="9">
    <location>
        <begin position="827"/>
        <end position="856"/>
    </location>
</feature>
<dbReference type="InterPro" id="IPR001507">
    <property type="entry name" value="ZP_dom"/>
</dbReference>
<feature type="region of interest" description="Disordered" evidence="9">
    <location>
        <begin position="702"/>
        <end position="743"/>
    </location>
</feature>
<feature type="compositionally biased region" description="Basic and acidic residues" evidence="9">
    <location>
        <begin position="704"/>
        <end position="724"/>
    </location>
</feature>
<dbReference type="InterPro" id="IPR058899">
    <property type="entry name" value="TGFBR3/Endoglin-like_N"/>
</dbReference>
<dbReference type="Pfam" id="PF00100">
    <property type="entry name" value="Zona_pellucida"/>
    <property type="match status" value="1"/>
</dbReference>
<evidence type="ECO:0000256" key="5">
    <source>
        <dbReference type="ARBA" id="ARBA00022989"/>
    </source>
</evidence>
<evidence type="ECO:0000313" key="12">
    <source>
        <dbReference type="Proteomes" id="UP000824540"/>
    </source>
</evidence>
<dbReference type="AlphaFoldDB" id="A0A8T2NSK0"/>
<protein>
    <recommendedName>
        <fullName evidence="10">ZP domain-containing protein</fullName>
    </recommendedName>
</protein>
<reference evidence="11" key="1">
    <citation type="thesis" date="2021" institute="BYU ScholarsArchive" country="Provo, UT, USA">
        <title>Applications of and Algorithms for Genome Assembly and Genomic Analyses with an Emphasis on Marine Teleosts.</title>
        <authorList>
            <person name="Pickett B.D."/>
        </authorList>
    </citation>
    <scope>NUCLEOTIDE SEQUENCE</scope>
    <source>
        <strain evidence="11">HI-2016</strain>
    </source>
</reference>
<dbReference type="GO" id="GO:0050431">
    <property type="term" value="F:transforming growth factor beta binding"/>
    <property type="evidence" value="ECO:0007669"/>
    <property type="project" value="TreeGrafter"/>
</dbReference>
<feature type="domain" description="ZP" evidence="10">
    <location>
        <begin position="488"/>
        <end position="791"/>
    </location>
</feature>
<dbReference type="GO" id="GO:0016477">
    <property type="term" value="P:cell migration"/>
    <property type="evidence" value="ECO:0007669"/>
    <property type="project" value="TreeGrafter"/>
</dbReference>
<keyword evidence="6" id="KW-0472">Membrane</keyword>
<dbReference type="GO" id="GO:0005539">
    <property type="term" value="F:glycosaminoglycan binding"/>
    <property type="evidence" value="ECO:0007669"/>
    <property type="project" value="TreeGrafter"/>
</dbReference>
<keyword evidence="4" id="KW-0732">Signal</keyword>
<feature type="compositionally biased region" description="Acidic residues" evidence="9">
    <location>
        <begin position="725"/>
        <end position="736"/>
    </location>
</feature>
<dbReference type="GO" id="GO:0001837">
    <property type="term" value="P:epithelial to mesenchymal transition"/>
    <property type="evidence" value="ECO:0007669"/>
    <property type="project" value="TreeGrafter"/>
</dbReference>
<evidence type="ECO:0000256" key="2">
    <source>
        <dbReference type="ARBA" id="ARBA00022475"/>
    </source>
</evidence>
<evidence type="ECO:0000259" key="10">
    <source>
        <dbReference type="SMART" id="SM00241"/>
    </source>
</evidence>
<evidence type="ECO:0000256" key="9">
    <source>
        <dbReference type="SAM" id="MobiDB-lite"/>
    </source>
</evidence>
<keyword evidence="3" id="KW-0812">Transmembrane</keyword>
<dbReference type="PANTHER" id="PTHR14002:SF56">
    <property type="entry name" value="TRANSFORMING GROWTH FACTOR BETA RECEPTOR TYPE 3-LIKE ISOFORM X1"/>
    <property type="match status" value="1"/>
</dbReference>
<dbReference type="OrthoDB" id="8963415at2759"/>
<dbReference type="GO" id="GO:0005114">
    <property type="term" value="F:type II transforming growth factor beta receptor binding"/>
    <property type="evidence" value="ECO:0007669"/>
    <property type="project" value="TreeGrafter"/>
</dbReference>
<dbReference type="Proteomes" id="UP000824540">
    <property type="component" value="Unassembled WGS sequence"/>
</dbReference>
<dbReference type="Gene3D" id="2.60.40.3210">
    <property type="entry name" value="Zona pellucida, ZP-N domain"/>
    <property type="match status" value="1"/>
</dbReference>
<comment type="caution">
    <text evidence="11">The sequence shown here is derived from an EMBL/GenBank/DDBJ whole genome shotgun (WGS) entry which is preliminary data.</text>
</comment>
<dbReference type="EMBL" id="JAFBMS010000022">
    <property type="protein sequence ID" value="KAG9343913.1"/>
    <property type="molecule type" value="Genomic_DNA"/>
</dbReference>
<dbReference type="GO" id="GO:0005024">
    <property type="term" value="F:transforming growth factor beta receptor activity"/>
    <property type="evidence" value="ECO:0007669"/>
    <property type="project" value="TreeGrafter"/>
</dbReference>
<evidence type="ECO:0000313" key="11">
    <source>
        <dbReference type="EMBL" id="KAG9343913.1"/>
    </source>
</evidence>
<name>A0A8T2NSK0_9TELE</name>
<organism evidence="11 12">
    <name type="scientific">Albula glossodonta</name>
    <name type="common">roundjaw bonefish</name>
    <dbReference type="NCBI Taxonomy" id="121402"/>
    <lineage>
        <taxon>Eukaryota</taxon>
        <taxon>Metazoa</taxon>
        <taxon>Chordata</taxon>
        <taxon>Craniata</taxon>
        <taxon>Vertebrata</taxon>
        <taxon>Euteleostomi</taxon>
        <taxon>Actinopterygii</taxon>
        <taxon>Neopterygii</taxon>
        <taxon>Teleostei</taxon>
        <taxon>Albuliformes</taxon>
        <taxon>Albulidae</taxon>
        <taxon>Albula</taxon>
    </lineage>
</organism>
<evidence type="ECO:0000256" key="1">
    <source>
        <dbReference type="ARBA" id="ARBA00004251"/>
    </source>
</evidence>
<proteinExistence type="predicted"/>
<keyword evidence="2" id="KW-1003">Cell membrane</keyword>
<accession>A0A8T2NSK0</accession>
<dbReference type="Gene3D" id="2.60.40.4100">
    <property type="entry name" value="Zona pellucida, ZP-C domain"/>
    <property type="match status" value="1"/>
</dbReference>
<dbReference type="InterPro" id="IPR042235">
    <property type="entry name" value="ZP-C_dom"/>
</dbReference>